<sequence length="237" mass="27879">MYEISVVIPAYNEETRLPETLKSLRQFAEKNTGELKFKEVLVVDDGSKDATEHVLLRTEKDWSELKHFSFSVNQGKGAAVHKGLREAASEYVLIADADMATPWEEAFKLINEIHNNDLVMGSRALPESDIIVRQHWLRQNLGKTFNKIIRLFIGLPFKDTQCGFKLLRNDFLFRTTVLPHLKVSRFAWDVELILLMMKHHRTIKEVGVRWRHQEQSHVRILKDSFEMLWTVWKLRRR</sequence>
<evidence type="ECO:0000256" key="10">
    <source>
        <dbReference type="ARBA" id="ARBA00022989"/>
    </source>
</evidence>
<comment type="subcellular location">
    <subcellularLocation>
        <location evidence="1">Endoplasmic reticulum membrane</location>
        <topology evidence="1">Single-pass membrane protein</topology>
    </subcellularLocation>
</comment>
<protein>
    <recommendedName>
        <fullName evidence="4">dolichyl-phosphate beta-glucosyltransferase</fullName>
        <ecNumber evidence="4">2.4.1.117</ecNumber>
    </recommendedName>
</protein>
<evidence type="ECO:0000256" key="12">
    <source>
        <dbReference type="ARBA" id="ARBA00045097"/>
    </source>
</evidence>
<evidence type="ECO:0000256" key="11">
    <source>
        <dbReference type="ARBA" id="ARBA00023136"/>
    </source>
</evidence>
<evidence type="ECO:0000256" key="2">
    <source>
        <dbReference type="ARBA" id="ARBA00004922"/>
    </source>
</evidence>
<evidence type="ECO:0000313" key="14">
    <source>
        <dbReference type="EMBL" id="UOF01778.1"/>
    </source>
</evidence>
<evidence type="ECO:0000256" key="8">
    <source>
        <dbReference type="ARBA" id="ARBA00022824"/>
    </source>
</evidence>
<evidence type="ECO:0000256" key="1">
    <source>
        <dbReference type="ARBA" id="ARBA00004389"/>
    </source>
</evidence>
<keyword evidence="9" id="KW-0735">Signal-anchor</keyword>
<accession>A0ABY4C9Y6</accession>
<evidence type="ECO:0000313" key="15">
    <source>
        <dbReference type="Proteomes" id="UP000830116"/>
    </source>
</evidence>
<evidence type="ECO:0000256" key="5">
    <source>
        <dbReference type="ARBA" id="ARBA00022676"/>
    </source>
</evidence>
<feature type="domain" description="Glycosyltransferase 2-like" evidence="13">
    <location>
        <begin position="5"/>
        <end position="169"/>
    </location>
</feature>
<dbReference type="PANTHER" id="PTHR10859:SF91">
    <property type="entry name" value="DOLICHYL-PHOSPHATE BETA-GLUCOSYLTRANSFERASE"/>
    <property type="match status" value="1"/>
</dbReference>
<dbReference type="RefSeq" id="WP_243538382.1">
    <property type="nucleotide sequence ID" value="NZ_CP093442.1"/>
</dbReference>
<dbReference type="EMBL" id="CP093442">
    <property type="protein sequence ID" value="UOF01778.1"/>
    <property type="molecule type" value="Genomic_DNA"/>
</dbReference>
<comment type="catalytic activity">
    <reaction evidence="12">
        <text>a di-trans,poly-cis-dolichyl phosphate + UDP-alpha-D-glucose = a di-trans,poly-cis-dolichyl beta-D-glucosyl phosphate + UDP</text>
        <dbReference type="Rhea" id="RHEA:15401"/>
        <dbReference type="Rhea" id="RHEA-COMP:19498"/>
        <dbReference type="Rhea" id="RHEA-COMP:19502"/>
        <dbReference type="ChEBI" id="CHEBI:57525"/>
        <dbReference type="ChEBI" id="CHEBI:57683"/>
        <dbReference type="ChEBI" id="CHEBI:58223"/>
        <dbReference type="ChEBI" id="CHEBI:58885"/>
        <dbReference type="EC" id="2.4.1.117"/>
    </reaction>
    <physiologicalReaction direction="left-to-right" evidence="12">
        <dbReference type="Rhea" id="RHEA:15402"/>
    </physiologicalReaction>
</comment>
<dbReference type="InterPro" id="IPR001173">
    <property type="entry name" value="Glyco_trans_2-like"/>
</dbReference>
<keyword evidence="15" id="KW-1185">Reference proteome</keyword>
<keyword evidence="7" id="KW-0812">Transmembrane</keyword>
<dbReference type="CDD" id="cd04188">
    <property type="entry name" value="DPG_synthase"/>
    <property type="match status" value="1"/>
</dbReference>
<keyword evidence="6" id="KW-0808">Transferase</keyword>
<name>A0ABY4C9Y6_9BACT</name>
<comment type="similarity">
    <text evidence="3">Belongs to the glycosyltransferase 2 family.</text>
</comment>
<keyword evidence="8" id="KW-0256">Endoplasmic reticulum</keyword>
<proteinExistence type="inferred from homology"/>
<keyword evidence="10" id="KW-1133">Transmembrane helix</keyword>
<comment type="pathway">
    <text evidence="2">Protein modification; protein glycosylation.</text>
</comment>
<keyword evidence="11" id="KW-0472">Membrane</keyword>
<evidence type="ECO:0000256" key="7">
    <source>
        <dbReference type="ARBA" id="ARBA00022692"/>
    </source>
</evidence>
<dbReference type="InterPro" id="IPR029044">
    <property type="entry name" value="Nucleotide-diphossugar_trans"/>
</dbReference>
<evidence type="ECO:0000256" key="3">
    <source>
        <dbReference type="ARBA" id="ARBA00006739"/>
    </source>
</evidence>
<dbReference type="Gene3D" id="3.90.550.10">
    <property type="entry name" value="Spore Coat Polysaccharide Biosynthesis Protein SpsA, Chain A"/>
    <property type="match status" value="1"/>
</dbReference>
<keyword evidence="5" id="KW-0328">Glycosyltransferase</keyword>
<evidence type="ECO:0000259" key="13">
    <source>
        <dbReference type="Pfam" id="PF00535"/>
    </source>
</evidence>
<dbReference type="EC" id="2.4.1.117" evidence="4"/>
<organism evidence="14 15">
    <name type="scientific">Bdellovibrio reynosensis</name>
    <dbReference type="NCBI Taxonomy" id="2835041"/>
    <lineage>
        <taxon>Bacteria</taxon>
        <taxon>Pseudomonadati</taxon>
        <taxon>Bdellovibrionota</taxon>
        <taxon>Bdellovibrionia</taxon>
        <taxon>Bdellovibrionales</taxon>
        <taxon>Pseudobdellovibrionaceae</taxon>
        <taxon>Bdellovibrio</taxon>
    </lineage>
</organism>
<dbReference type="SUPFAM" id="SSF53448">
    <property type="entry name" value="Nucleotide-diphospho-sugar transferases"/>
    <property type="match status" value="1"/>
</dbReference>
<evidence type="ECO:0000256" key="9">
    <source>
        <dbReference type="ARBA" id="ARBA00022968"/>
    </source>
</evidence>
<evidence type="ECO:0000256" key="6">
    <source>
        <dbReference type="ARBA" id="ARBA00022679"/>
    </source>
</evidence>
<dbReference type="PANTHER" id="PTHR10859">
    <property type="entry name" value="GLYCOSYL TRANSFERASE"/>
    <property type="match status" value="1"/>
</dbReference>
<dbReference type="Pfam" id="PF00535">
    <property type="entry name" value="Glycos_transf_2"/>
    <property type="match status" value="1"/>
</dbReference>
<reference evidence="14" key="1">
    <citation type="submission" date="2022-03" db="EMBL/GenBank/DDBJ databases">
        <title>Genome Identification and Characterization of new species Bdellovibrio reynosense LBG001 sp. nov. from a Mexico soil sample.</title>
        <authorList>
            <person name="Camilli A."/>
            <person name="Ajao Y."/>
            <person name="Guo X."/>
        </authorList>
    </citation>
    <scope>NUCLEOTIDE SEQUENCE</scope>
    <source>
        <strain evidence="14">LBG001</strain>
    </source>
</reference>
<dbReference type="InterPro" id="IPR035518">
    <property type="entry name" value="DPG_synthase"/>
</dbReference>
<evidence type="ECO:0000256" key="4">
    <source>
        <dbReference type="ARBA" id="ARBA00012583"/>
    </source>
</evidence>
<dbReference type="Proteomes" id="UP000830116">
    <property type="component" value="Chromosome"/>
</dbReference>
<gene>
    <name evidence="14" type="ORF">MNR06_02270</name>
</gene>